<evidence type="ECO:0000313" key="1">
    <source>
        <dbReference type="EMBL" id="EWS71202.1"/>
    </source>
</evidence>
<name>W7X007_TETTS</name>
<sequence>MRNEPQILAHYLINSPIQSEILMDSSNNENNAKIINFTSTNYNAEANTKTLDFRVHIIFLHKNTIKQYQLEFIKQWPKYFELSKQAKCSFTVISYRGFQSTYTKFEYQYLKFIDLYRDIAQHKLMESCYYILLLLLRKQQILVQN</sequence>
<accession>W7X007</accession>
<organism evidence="1 2">
    <name type="scientific">Tetrahymena thermophila (strain SB210)</name>
    <dbReference type="NCBI Taxonomy" id="312017"/>
    <lineage>
        <taxon>Eukaryota</taxon>
        <taxon>Sar</taxon>
        <taxon>Alveolata</taxon>
        <taxon>Ciliophora</taxon>
        <taxon>Intramacronucleata</taxon>
        <taxon>Oligohymenophorea</taxon>
        <taxon>Hymenostomatida</taxon>
        <taxon>Tetrahymenina</taxon>
        <taxon>Tetrahymenidae</taxon>
        <taxon>Tetrahymena</taxon>
    </lineage>
</organism>
<protein>
    <submittedName>
        <fullName evidence="1">Uncharacterized protein</fullName>
    </submittedName>
</protein>
<gene>
    <name evidence="1" type="ORF">TTHERM_000688475</name>
</gene>
<dbReference type="KEGG" id="tet:TTHERM_000688475"/>
<reference evidence="2" key="1">
    <citation type="journal article" date="2006" name="PLoS Biol.">
        <title>Macronuclear genome sequence of the ciliate Tetrahymena thermophila, a model eukaryote.</title>
        <authorList>
            <person name="Eisen J.A."/>
            <person name="Coyne R.S."/>
            <person name="Wu M."/>
            <person name="Wu D."/>
            <person name="Thiagarajan M."/>
            <person name="Wortman J.R."/>
            <person name="Badger J.H."/>
            <person name="Ren Q."/>
            <person name="Amedeo P."/>
            <person name="Jones K.M."/>
            <person name="Tallon L.J."/>
            <person name="Delcher A.L."/>
            <person name="Salzberg S.L."/>
            <person name="Silva J.C."/>
            <person name="Haas B.J."/>
            <person name="Majoros W.H."/>
            <person name="Farzad M."/>
            <person name="Carlton J.M."/>
            <person name="Smith R.K. Jr."/>
            <person name="Garg J."/>
            <person name="Pearlman R.E."/>
            <person name="Karrer K.M."/>
            <person name="Sun L."/>
            <person name="Manning G."/>
            <person name="Elde N.C."/>
            <person name="Turkewitz A.P."/>
            <person name="Asai D.J."/>
            <person name="Wilkes D.E."/>
            <person name="Wang Y."/>
            <person name="Cai H."/>
            <person name="Collins K."/>
            <person name="Stewart B.A."/>
            <person name="Lee S.R."/>
            <person name="Wilamowska K."/>
            <person name="Weinberg Z."/>
            <person name="Ruzzo W.L."/>
            <person name="Wloga D."/>
            <person name="Gaertig J."/>
            <person name="Frankel J."/>
            <person name="Tsao C.-C."/>
            <person name="Gorovsky M.A."/>
            <person name="Keeling P.J."/>
            <person name="Waller R.F."/>
            <person name="Patron N.J."/>
            <person name="Cherry J.M."/>
            <person name="Stover N.A."/>
            <person name="Krieger C.J."/>
            <person name="del Toro C."/>
            <person name="Ryder H.F."/>
            <person name="Williamson S.C."/>
            <person name="Barbeau R.A."/>
            <person name="Hamilton E.P."/>
            <person name="Orias E."/>
        </authorList>
    </citation>
    <scope>NUCLEOTIDE SEQUENCE [LARGE SCALE GENOMIC DNA]</scope>
    <source>
        <strain evidence="2">SB210</strain>
    </source>
</reference>
<proteinExistence type="predicted"/>
<dbReference type="AlphaFoldDB" id="W7X007"/>
<dbReference type="GeneID" id="24440208"/>
<dbReference type="EMBL" id="GG662260">
    <property type="protein sequence ID" value="EWS71202.1"/>
    <property type="molecule type" value="Genomic_DNA"/>
</dbReference>
<dbReference type="eggNOG" id="KOG3525">
    <property type="taxonomic scope" value="Eukaryota"/>
</dbReference>
<evidence type="ECO:0000313" key="2">
    <source>
        <dbReference type="Proteomes" id="UP000009168"/>
    </source>
</evidence>
<keyword evidence="2" id="KW-1185">Reference proteome</keyword>
<dbReference type="RefSeq" id="XP_012656255.1">
    <property type="nucleotide sequence ID" value="XM_012800801.1"/>
</dbReference>
<dbReference type="Proteomes" id="UP000009168">
    <property type="component" value="Unassembled WGS sequence"/>
</dbReference>
<dbReference type="InParanoid" id="W7X007"/>